<keyword evidence="4" id="KW-1185">Reference proteome</keyword>
<evidence type="ECO:0000313" key="3">
    <source>
        <dbReference type="EMBL" id="ELV12979.1"/>
    </source>
</evidence>
<dbReference type="PANTHER" id="PTHR47010:SF1">
    <property type="entry name" value="CYSTATIN-8"/>
    <property type="match status" value="1"/>
</dbReference>
<feature type="chain" id="PRO_5018788689" evidence="1">
    <location>
        <begin position="22"/>
        <end position="153"/>
    </location>
</feature>
<reference evidence="4" key="2">
    <citation type="journal article" date="2013" name="Nat. Commun.">
        <title>Genome of the Chinese tree shrew.</title>
        <authorList>
            <person name="Fan Y."/>
            <person name="Huang Z.Y."/>
            <person name="Cao C.C."/>
            <person name="Chen C.S."/>
            <person name="Chen Y.X."/>
            <person name="Fan D.D."/>
            <person name="He J."/>
            <person name="Hou H.L."/>
            <person name="Hu L."/>
            <person name="Hu X.T."/>
            <person name="Jiang X.T."/>
            <person name="Lai R."/>
            <person name="Lang Y.S."/>
            <person name="Liang B."/>
            <person name="Liao S.G."/>
            <person name="Mu D."/>
            <person name="Ma Y.Y."/>
            <person name="Niu Y.Y."/>
            <person name="Sun X.Q."/>
            <person name="Xia J.Q."/>
            <person name="Xiao J."/>
            <person name="Xiong Z.Q."/>
            <person name="Xu L."/>
            <person name="Yang L."/>
            <person name="Zhang Y."/>
            <person name="Zhao W."/>
            <person name="Zhao X.D."/>
            <person name="Zheng Y.T."/>
            <person name="Zhou J.M."/>
            <person name="Zhu Y.B."/>
            <person name="Zhang G.J."/>
            <person name="Wang J."/>
            <person name="Yao Y.G."/>
        </authorList>
    </citation>
    <scope>NUCLEOTIDE SEQUENCE [LARGE SCALE GENOMIC DNA]</scope>
</reference>
<organism evidence="3 4">
    <name type="scientific">Tupaia chinensis</name>
    <name type="common">Chinese tree shrew</name>
    <name type="synonym">Tupaia belangeri chinensis</name>
    <dbReference type="NCBI Taxonomy" id="246437"/>
    <lineage>
        <taxon>Eukaryota</taxon>
        <taxon>Metazoa</taxon>
        <taxon>Chordata</taxon>
        <taxon>Craniata</taxon>
        <taxon>Vertebrata</taxon>
        <taxon>Euteleostomi</taxon>
        <taxon>Mammalia</taxon>
        <taxon>Eutheria</taxon>
        <taxon>Euarchontoglires</taxon>
        <taxon>Scandentia</taxon>
        <taxon>Tupaiidae</taxon>
        <taxon>Tupaia</taxon>
    </lineage>
</organism>
<gene>
    <name evidence="3" type="ORF">TREES_T100008138</name>
</gene>
<evidence type="ECO:0000256" key="1">
    <source>
        <dbReference type="SAM" id="SignalP"/>
    </source>
</evidence>
<protein>
    <submittedName>
        <fullName evidence="3">Cystatin-8</fullName>
    </submittedName>
</protein>
<dbReference type="AlphaFoldDB" id="L8YD45"/>
<sequence length="153" mass="17264">MTRSWWLSLLPLAIPVILVAASTDPDKNEVKLLRSPKAVSTSNANVRQCLWFAMEEYNKESGDKYIFLVAHTRQAQLQVNRPLWIAGPWPTMDRESGHVRTHQQTESPALMGGMSLHAVAIRARGQRLCRDIGGFARYFARTDTVTPPVMPTY</sequence>
<dbReference type="STRING" id="246437.L8YD45"/>
<dbReference type="GO" id="GO:0005737">
    <property type="term" value="C:cytoplasm"/>
    <property type="evidence" value="ECO:0007669"/>
    <property type="project" value="TreeGrafter"/>
</dbReference>
<evidence type="ECO:0000259" key="2">
    <source>
        <dbReference type="Pfam" id="PF00031"/>
    </source>
</evidence>
<name>L8YD45_TUPCH</name>
<dbReference type="Proteomes" id="UP000011518">
    <property type="component" value="Unassembled WGS sequence"/>
</dbReference>
<dbReference type="InterPro" id="IPR052691">
    <property type="entry name" value="Sperm_Mat_Cystatin"/>
</dbReference>
<dbReference type="GO" id="GO:0009986">
    <property type="term" value="C:cell surface"/>
    <property type="evidence" value="ECO:0007669"/>
    <property type="project" value="TreeGrafter"/>
</dbReference>
<dbReference type="PANTHER" id="PTHR47010">
    <property type="entry name" value="CYSTATIN-8-RELATED"/>
    <property type="match status" value="1"/>
</dbReference>
<dbReference type="eggNOG" id="ENOG502T6MT">
    <property type="taxonomic scope" value="Eukaryota"/>
</dbReference>
<reference evidence="4" key="1">
    <citation type="submission" date="2012-07" db="EMBL/GenBank/DDBJ databases">
        <title>Genome of the Chinese tree shrew, a rising model animal genetically related to primates.</title>
        <authorList>
            <person name="Zhang G."/>
            <person name="Fan Y."/>
            <person name="Yao Y."/>
            <person name="Huang Z."/>
        </authorList>
    </citation>
    <scope>NUCLEOTIDE SEQUENCE [LARGE SCALE GENOMIC DNA]</scope>
</reference>
<evidence type="ECO:0000313" key="4">
    <source>
        <dbReference type="Proteomes" id="UP000011518"/>
    </source>
</evidence>
<dbReference type="EMBL" id="KB363509">
    <property type="protein sequence ID" value="ELV12979.1"/>
    <property type="molecule type" value="Genomic_DNA"/>
</dbReference>
<dbReference type="GO" id="GO:0005576">
    <property type="term" value="C:extracellular region"/>
    <property type="evidence" value="ECO:0007669"/>
    <property type="project" value="TreeGrafter"/>
</dbReference>
<dbReference type="InParanoid" id="L8YD45"/>
<dbReference type="InterPro" id="IPR046350">
    <property type="entry name" value="Cystatin_sf"/>
</dbReference>
<feature type="domain" description="Cystatin" evidence="2">
    <location>
        <begin position="37"/>
        <end position="79"/>
    </location>
</feature>
<dbReference type="SUPFAM" id="SSF54403">
    <property type="entry name" value="Cystatin/monellin"/>
    <property type="match status" value="1"/>
</dbReference>
<keyword evidence="1" id="KW-0732">Signal</keyword>
<dbReference type="FunCoup" id="L8YD45">
    <property type="interactions" value="14"/>
</dbReference>
<dbReference type="InterPro" id="IPR000010">
    <property type="entry name" value="Cystatin_dom"/>
</dbReference>
<dbReference type="Pfam" id="PF00031">
    <property type="entry name" value="Cystatin"/>
    <property type="match status" value="1"/>
</dbReference>
<proteinExistence type="predicted"/>
<feature type="signal peptide" evidence="1">
    <location>
        <begin position="1"/>
        <end position="21"/>
    </location>
</feature>
<dbReference type="Gene3D" id="3.10.450.10">
    <property type="match status" value="1"/>
</dbReference>
<accession>L8YD45</accession>
<dbReference type="GO" id="GO:0004869">
    <property type="term" value="F:cysteine-type endopeptidase inhibitor activity"/>
    <property type="evidence" value="ECO:0007669"/>
    <property type="project" value="InterPro"/>
</dbReference>